<proteinExistence type="predicted"/>
<protein>
    <submittedName>
        <fullName evidence="2">Uncharacterized protein</fullName>
    </submittedName>
</protein>
<feature type="compositionally biased region" description="Polar residues" evidence="1">
    <location>
        <begin position="14"/>
        <end position="34"/>
    </location>
</feature>
<dbReference type="EMBL" id="GBXM01106111">
    <property type="protein sequence ID" value="JAH02466.1"/>
    <property type="molecule type" value="Transcribed_RNA"/>
</dbReference>
<sequence length="34" mass="3640">MAGPNTHDPGDQWCNFTTRPTNGVTSSLSHSVSH</sequence>
<accession>A0A0E9PCT6</accession>
<evidence type="ECO:0000313" key="2">
    <source>
        <dbReference type="EMBL" id="JAH02466.1"/>
    </source>
</evidence>
<evidence type="ECO:0000256" key="1">
    <source>
        <dbReference type="SAM" id="MobiDB-lite"/>
    </source>
</evidence>
<reference evidence="2" key="1">
    <citation type="submission" date="2014-11" db="EMBL/GenBank/DDBJ databases">
        <authorList>
            <person name="Amaro Gonzalez C."/>
        </authorList>
    </citation>
    <scope>NUCLEOTIDE SEQUENCE</scope>
</reference>
<organism evidence="2">
    <name type="scientific">Anguilla anguilla</name>
    <name type="common">European freshwater eel</name>
    <name type="synonym">Muraena anguilla</name>
    <dbReference type="NCBI Taxonomy" id="7936"/>
    <lineage>
        <taxon>Eukaryota</taxon>
        <taxon>Metazoa</taxon>
        <taxon>Chordata</taxon>
        <taxon>Craniata</taxon>
        <taxon>Vertebrata</taxon>
        <taxon>Euteleostomi</taxon>
        <taxon>Actinopterygii</taxon>
        <taxon>Neopterygii</taxon>
        <taxon>Teleostei</taxon>
        <taxon>Anguilliformes</taxon>
        <taxon>Anguillidae</taxon>
        <taxon>Anguilla</taxon>
    </lineage>
</organism>
<feature type="region of interest" description="Disordered" evidence="1">
    <location>
        <begin position="1"/>
        <end position="34"/>
    </location>
</feature>
<reference evidence="2" key="2">
    <citation type="journal article" date="2015" name="Fish Shellfish Immunol.">
        <title>Early steps in the European eel (Anguilla anguilla)-Vibrio vulnificus interaction in the gills: Role of the RtxA13 toxin.</title>
        <authorList>
            <person name="Callol A."/>
            <person name="Pajuelo D."/>
            <person name="Ebbesson L."/>
            <person name="Teles M."/>
            <person name="MacKenzie S."/>
            <person name="Amaro C."/>
        </authorList>
    </citation>
    <scope>NUCLEOTIDE SEQUENCE</scope>
</reference>
<name>A0A0E9PCT6_ANGAN</name>
<dbReference type="AlphaFoldDB" id="A0A0E9PCT6"/>